<dbReference type="InterPro" id="IPR016169">
    <property type="entry name" value="FAD-bd_PCMH_sub2"/>
</dbReference>
<dbReference type="GO" id="GO:0005739">
    <property type="term" value="C:mitochondrion"/>
    <property type="evidence" value="ECO:0007669"/>
    <property type="project" value="TreeGrafter"/>
</dbReference>
<dbReference type="OrthoDB" id="610608at2759"/>
<dbReference type="GO" id="GO:0071949">
    <property type="term" value="F:FAD binding"/>
    <property type="evidence" value="ECO:0007669"/>
    <property type="project" value="InterPro"/>
</dbReference>
<evidence type="ECO:0000313" key="4">
    <source>
        <dbReference type="EMBL" id="OKL63070.1"/>
    </source>
</evidence>
<dbReference type="GeneID" id="31001033"/>
<accession>A0A1Q5QAX5</accession>
<organism evidence="4 5">
    <name type="scientific">Talaromyces atroroseus</name>
    <dbReference type="NCBI Taxonomy" id="1441469"/>
    <lineage>
        <taxon>Eukaryota</taxon>
        <taxon>Fungi</taxon>
        <taxon>Dikarya</taxon>
        <taxon>Ascomycota</taxon>
        <taxon>Pezizomycotina</taxon>
        <taxon>Eurotiomycetes</taxon>
        <taxon>Eurotiomycetidae</taxon>
        <taxon>Eurotiales</taxon>
        <taxon>Trichocomaceae</taxon>
        <taxon>Talaromyces</taxon>
        <taxon>Talaromyces sect. Trachyspermi</taxon>
    </lineage>
</organism>
<proteinExistence type="predicted"/>
<keyword evidence="5" id="KW-1185">Reference proteome</keyword>
<dbReference type="GO" id="GO:0016020">
    <property type="term" value="C:membrane"/>
    <property type="evidence" value="ECO:0007669"/>
    <property type="project" value="InterPro"/>
</dbReference>
<dbReference type="PANTHER" id="PTHR43762">
    <property type="entry name" value="L-GULONOLACTONE OXIDASE"/>
    <property type="match status" value="1"/>
</dbReference>
<reference evidence="4 5" key="1">
    <citation type="submission" date="2015-06" db="EMBL/GenBank/DDBJ databases">
        <title>Talaromyces atroroseus IBT 11181 draft genome.</title>
        <authorList>
            <person name="Rasmussen K.B."/>
            <person name="Rasmussen S."/>
            <person name="Petersen B."/>
            <person name="Sicheritz-Ponten T."/>
            <person name="Mortensen U.H."/>
            <person name="Thrane U."/>
        </authorList>
    </citation>
    <scope>NUCLEOTIDE SEQUENCE [LARGE SCALE GENOMIC DNA]</scope>
    <source>
        <strain evidence="4 5">IBT 11181</strain>
    </source>
</reference>
<evidence type="ECO:0000313" key="5">
    <source>
        <dbReference type="Proteomes" id="UP000214365"/>
    </source>
</evidence>
<dbReference type="Proteomes" id="UP000214365">
    <property type="component" value="Unassembled WGS sequence"/>
</dbReference>
<dbReference type="InterPro" id="IPR036318">
    <property type="entry name" value="FAD-bd_PCMH-like_sf"/>
</dbReference>
<evidence type="ECO:0000256" key="1">
    <source>
        <dbReference type="ARBA" id="ARBA00023002"/>
    </source>
</evidence>
<dbReference type="PANTHER" id="PTHR43762:SF1">
    <property type="entry name" value="D-ARABINONO-1,4-LACTONE OXIDASE"/>
    <property type="match status" value="1"/>
</dbReference>
<feature type="chain" id="PRO_5012208689" description="FAD-binding PCMH-type domain-containing protein" evidence="2">
    <location>
        <begin position="26"/>
        <end position="455"/>
    </location>
</feature>
<dbReference type="SUPFAM" id="SSF56176">
    <property type="entry name" value="FAD-binding/transporter-associated domain-like"/>
    <property type="match status" value="1"/>
</dbReference>
<dbReference type="RefSeq" id="XP_020123191.1">
    <property type="nucleotide sequence ID" value="XM_020260924.1"/>
</dbReference>
<dbReference type="InterPro" id="IPR010031">
    <property type="entry name" value="FAD_lactone_oxidase-like"/>
</dbReference>
<feature type="domain" description="FAD-binding PCMH-type" evidence="3">
    <location>
        <begin position="1"/>
        <end position="168"/>
    </location>
</feature>
<sequence length="455" mass="51175">MIALKTSLSAAFLSIVALNSSGALAYRWFNWQFDITCEATGFFVPANESELVSFVKSQYPRKTLLKPVVTFGGGWDLVDLIPTLHDHGLQVQNLGSEKVQNYIGASTTGTHDTGKQNQNLATQIIGLRVLDSQGNIHVIDKDNNLEAFRVAVGALGIITEVTIQAEPVSYLKRTNKVVEGPSNITELYQTIADIGAKYEQININGPNLVWNSSTQQLVPSTNLTLVYWEPTNHTGPANCSVDFCSNDCGICNRDYTCYDYKMNSIATTPAGICYRGFMGQFEHFFPVENLAEAGTDYFNYAISQSDRLAPYQGIKDILAAQGMSRYESDDVTVITRFVKGDDTWLSPVNTYNLQPNASGVFATLEYSWVPSYNNFTLQWFYQDLASEFIPQFGDKYNVRPHWNKMLFNNDTYASTIYPKINDWLEIQEQMDPQCQFVNPFLVDRLGIDRCRSLFE</sequence>
<keyword evidence="2" id="KW-0732">Signal</keyword>
<name>A0A1Q5QAX5_TALAT</name>
<dbReference type="Gene3D" id="3.30.70.2520">
    <property type="match status" value="1"/>
</dbReference>
<comment type="caution">
    <text evidence="4">The sequence shown here is derived from an EMBL/GenBank/DDBJ whole genome shotgun (WGS) entry which is preliminary data.</text>
</comment>
<feature type="signal peptide" evidence="2">
    <location>
        <begin position="1"/>
        <end position="25"/>
    </location>
</feature>
<dbReference type="GO" id="GO:0003885">
    <property type="term" value="F:D-arabinono-1,4-lactone oxidase activity"/>
    <property type="evidence" value="ECO:0007669"/>
    <property type="project" value="InterPro"/>
</dbReference>
<dbReference type="InterPro" id="IPR016166">
    <property type="entry name" value="FAD-bd_PCMH"/>
</dbReference>
<dbReference type="PROSITE" id="PS51387">
    <property type="entry name" value="FAD_PCMH"/>
    <property type="match status" value="1"/>
</dbReference>
<dbReference type="Gene3D" id="3.30.465.10">
    <property type="match status" value="1"/>
</dbReference>
<keyword evidence="1" id="KW-0560">Oxidoreductase</keyword>
<evidence type="ECO:0000256" key="2">
    <source>
        <dbReference type="SAM" id="SignalP"/>
    </source>
</evidence>
<dbReference type="Pfam" id="PF04030">
    <property type="entry name" value="ALO"/>
    <property type="match status" value="1"/>
</dbReference>
<dbReference type="STRING" id="1441469.A0A1Q5QAX5"/>
<protein>
    <recommendedName>
        <fullName evidence="3">FAD-binding PCMH-type domain-containing protein</fullName>
    </recommendedName>
</protein>
<dbReference type="AlphaFoldDB" id="A0A1Q5QAX5"/>
<evidence type="ECO:0000259" key="3">
    <source>
        <dbReference type="PROSITE" id="PS51387"/>
    </source>
</evidence>
<dbReference type="EMBL" id="LFMY01000002">
    <property type="protein sequence ID" value="OKL63070.1"/>
    <property type="molecule type" value="Genomic_DNA"/>
</dbReference>
<dbReference type="InterPro" id="IPR007173">
    <property type="entry name" value="ALO_C"/>
</dbReference>
<gene>
    <name evidence="4" type="ORF">UA08_01278</name>
</gene>